<dbReference type="CDD" id="cd14688">
    <property type="entry name" value="bZIP_YAP"/>
    <property type="match status" value="1"/>
</dbReference>
<dbReference type="GO" id="GO:0003700">
    <property type="term" value="F:DNA-binding transcription factor activity"/>
    <property type="evidence" value="ECO:0007669"/>
    <property type="project" value="InterPro"/>
</dbReference>
<dbReference type="InterPro" id="IPR046347">
    <property type="entry name" value="bZIP_sf"/>
</dbReference>
<keyword evidence="3" id="KW-1185">Reference proteome</keyword>
<comment type="caution">
    <text evidence="2">The sequence shown here is derived from an EMBL/GenBank/DDBJ whole genome shotgun (WGS) entry which is preliminary data.</text>
</comment>
<reference evidence="2" key="1">
    <citation type="submission" date="2022-09" db="EMBL/GenBank/DDBJ databases">
        <title>Fusarium specimens isolated from Avocado Roots.</title>
        <authorList>
            <person name="Stajich J."/>
            <person name="Roper C."/>
            <person name="Heimlech-Rivalta G."/>
        </authorList>
    </citation>
    <scope>NUCLEOTIDE SEQUENCE</scope>
    <source>
        <strain evidence="2">A02</strain>
    </source>
</reference>
<feature type="region of interest" description="Disordered" evidence="1">
    <location>
        <begin position="1"/>
        <end position="39"/>
    </location>
</feature>
<protein>
    <recommendedName>
        <fullName evidence="4">BZIP domain-containing protein</fullName>
    </recommendedName>
</protein>
<dbReference type="Proteomes" id="UP001152087">
    <property type="component" value="Unassembled WGS sequence"/>
</dbReference>
<accession>A0A9W8QS22</accession>
<evidence type="ECO:0008006" key="4">
    <source>
        <dbReference type="Google" id="ProtNLM"/>
    </source>
</evidence>
<feature type="region of interest" description="Disordered" evidence="1">
    <location>
        <begin position="127"/>
        <end position="149"/>
    </location>
</feature>
<dbReference type="PANTHER" id="PTHR37012">
    <property type="entry name" value="B-ZIP TRANSCRIPTION FACTOR (EUROFUNG)-RELATED"/>
    <property type="match status" value="1"/>
</dbReference>
<proteinExistence type="predicted"/>
<organism evidence="2 3">
    <name type="scientific">Fusarium falciforme</name>
    <dbReference type="NCBI Taxonomy" id="195108"/>
    <lineage>
        <taxon>Eukaryota</taxon>
        <taxon>Fungi</taxon>
        <taxon>Dikarya</taxon>
        <taxon>Ascomycota</taxon>
        <taxon>Pezizomycotina</taxon>
        <taxon>Sordariomycetes</taxon>
        <taxon>Hypocreomycetidae</taxon>
        <taxon>Hypocreales</taxon>
        <taxon>Nectriaceae</taxon>
        <taxon>Fusarium</taxon>
        <taxon>Fusarium solani species complex</taxon>
    </lineage>
</organism>
<dbReference type="EMBL" id="JAOQAV010000188">
    <property type="protein sequence ID" value="KAJ4176434.1"/>
    <property type="molecule type" value="Genomic_DNA"/>
</dbReference>
<sequence length="301" mass="32991">MTRSSSAEPAKPKRKRTRGVSTLTPSQLARKRAKDRETQRAIRARTKEHIEQLERELEELKSKQSGDQTIQELLRRNKALGEELMRLKENMGVTMTSSPYSAPGLTPRQLSLPNELLSTSTIYDNLSTGSDAIPNPRGSPFPGDSDSLPHYSQQYVPPPNNCESWASTVSCPVPSNVLSPSSSADDYNAGHISINVPTPILPSNNTSSSSISAVCHKGVVKMQYDDVGHHGTIPQGLPLPDARPGEEVGLPQCLDAGFRLSNPPLQPGTPHSHPCMSHHQQQQSAWNMYPMYYPQAQSSVH</sequence>
<evidence type="ECO:0000256" key="1">
    <source>
        <dbReference type="SAM" id="MobiDB-lite"/>
    </source>
</evidence>
<name>A0A9W8QS22_9HYPO</name>
<evidence type="ECO:0000313" key="2">
    <source>
        <dbReference type="EMBL" id="KAJ4176434.1"/>
    </source>
</evidence>
<dbReference type="AlphaFoldDB" id="A0A9W8QS22"/>
<evidence type="ECO:0000313" key="3">
    <source>
        <dbReference type="Proteomes" id="UP001152087"/>
    </source>
</evidence>
<dbReference type="SUPFAM" id="SSF57959">
    <property type="entry name" value="Leucine zipper domain"/>
    <property type="match status" value="1"/>
</dbReference>
<dbReference type="PANTHER" id="PTHR37012:SF2">
    <property type="entry name" value="BZIP DOMAIN-CONTAINING PROTEIN-RELATED"/>
    <property type="match status" value="1"/>
</dbReference>
<gene>
    <name evidence="2" type="ORF">NW755_014424</name>
</gene>
<dbReference type="Gene3D" id="1.20.5.170">
    <property type="match status" value="1"/>
</dbReference>